<evidence type="ECO:0000313" key="2">
    <source>
        <dbReference type="Proteomes" id="UP001162131"/>
    </source>
</evidence>
<dbReference type="EMBL" id="CAJZBQ010000021">
    <property type="protein sequence ID" value="CAG9318956.1"/>
    <property type="molecule type" value="Genomic_DNA"/>
</dbReference>
<keyword evidence="2" id="KW-1185">Reference proteome</keyword>
<sequence>MTLRWIRNTQKPDEYEKITTRSNYKTKTECFDFRRKIICLYWNGSIAIEDHNDPKSIKAIKECAGSSSAPYIKRIELLHLFNASDINIWMPLFFVPGLRGQNMFFTSCSLQLNVKPTRKTYQSICKFVLCIIIMPYLKMIHCSENASYKQHYNFINLKNLQIFYIKLFQICVALWTL</sequence>
<gene>
    <name evidence="1" type="ORF">BSTOLATCC_MIC22314</name>
</gene>
<proteinExistence type="predicted"/>
<comment type="caution">
    <text evidence="1">The sequence shown here is derived from an EMBL/GenBank/DDBJ whole genome shotgun (WGS) entry which is preliminary data.</text>
</comment>
<accession>A0AAU9JDZ8</accession>
<evidence type="ECO:0000313" key="1">
    <source>
        <dbReference type="EMBL" id="CAG9318956.1"/>
    </source>
</evidence>
<protein>
    <submittedName>
        <fullName evidence="1">Uncharacterized protein</fullName>
    </submittedName>
</protein>
<dbReference type="AlphaFoldDB" id="A0AAU9JDZ8"/>
<reference evidence="1" key="1">
    <citation type="submission" date="2021-09" db="EMBL/GenBank/DDBJ databases">
        <authorList>
            <consortium name="AG Swart"/>
            <person name="Singh M."/>
            <person name="Singh A."/>
            <person name="Seah K."/>
            <person name="Emmerich C."/>
        </authorList>
    </citation>
    <scope>NUCLEOTIDE SEQUENCE</scope>
    <source>
        <strain evidence="1">ATCC30299</strain>
    </source>
</reference>
<organism evidence="1 2">
    <name type="scientific">Blepharisma stoltei</name>
    <dbReference type="NCBI Taxonomy" id="1481888"/>
    <lineage>
        <taxon>Eukaryota</taxon>
        <taxon>Sar</taxon>
        <taxon>Alveolata</taxon>
        <taxon>Ciliophora</taxon>
        <taxon>Postciliodesmatophora</taxon>
        <taxon>Heterotrichea</taxon>
        <taxon>Heterotrichida</taxon>
        <taxon>Blepharismidae</taxon>
        <taxon>Blepharisma</taxon>
    </lineage>
</organism>
<dbReference type="Proteomes" id="UP001162131">
    <property type="component" value="Unassembled WGS sequence"/>
</dbReference>
<name>A0AAU9JDZ8_9CILI</name>